<dbReference type="EMBL" id="RXHJ01000007">
    <property type="protein sequence ID" value="RSZ63445.1"/>
    <property type="molecule type" value="Genomic_DNA"/>
</dbReference>
<dbReference type="PANTHER" id="PTHR11092">
    <property type="entry name" value="SUGAR NUCLEOTIDE EPIMERASE RELATED"/>
    <property type="match status" value="1"/>
</dbReference>
<dbReference type="AlphaFoldDB" id="A0A3S0BG97"/>
<evidence type="ECO:0000259" key="2">
    <source>
        <dbReference type="Pfam" id="PF01370"/>
    </source>
</evidence>
<dbReference type="Pfam" id="PF01370">
    <property type="entry name" value="Epimerase"/>
    <property type="match status" value="1"/>
</dbReference>
<feature type="domain" description="DUF1731" evidence="3">
    <location>
        <begin position="248"/>
        <end position="294"/>
    </location>
</feature>
<feature type="domain" description="NAD-dependent epimerase/dehydratase" evidence="2">
    <location>
        <begin position="6"/>
        <end position="216"/>
    </location>
</feature>
<dbReference type="RefSeq" id="WP_126120647.1">
    <property type="nucleotide sequence ID" value="NZ_RXHJ01000007.1"/>
</dbReference>
<name>A0A3S0BG97_9CORY</name>
<gene>
    <name evidence="4" type="ORF">EAH68_07165</name>
</gene>
<dbReference type="InterPro" id="IPR010099">
    <property type="entry name" value="SDR39U1"/>
</dbReference>
<dbReference type="PANTHER" id="PTHR11092:SF0">
    <property type="entry name" value="EPIMERASE FAMILY PROTEIN SDR39U1"/>
    <property type="match status" value="1"/>
</dbReference>
<proteinExistence type="inferred from homology"/>
<dbReference type="Gene3D" id="3.40.50.720">
    <property type="entry name" value="NAD(P)-binding Rossmann-like Domain"/>
    <property type="match status" value="1"/>
</dbReference>
<organism evidence="4 5">
    <name type="scientific">Corynebacterium hylobatis</name>
    <dbReference type="NCBI Taxonomy" id="1859290"/>
    <lineage>
        <taxon>Bacteria</taxon>
        <taxon>Bacillati</taxon>
        <taxon>Actinomycetota</taxon>
        <taxon>Actinomycetes</taxon>
        <taxon>Mycobacteriales</taxon>
        <taxon>Corynebacteriaceae</taxon>
        <taxon>Corynebacterium</taxon>
    </lineage>
</organism>
<dbReference type="SUPFAM" id="SSF51735">
    <property type="entry name" value="NAD(P)-binding Rossmann-fold domains"/>
    <property type="match status" value="1"/>
</dbReference>
<evidence type="ECO:0000313" key="4">
    <source>
        <dbReference type="EMBL" id="RSZ63445.1"/>
    </source>
</evidence>
<evidence type="ECO:0000313" key="5">
    <source>
        <dbReference type="Proteomes" id="UP000274907"/>
    </source>
</evidence>
<dbReference type="NCBIfam" id="TIGR01777">
    <property type="entry name" value="yfcH"/>
    <property type="match status" value="1"/>
</dbReference>
<keyword evidence="5" id="KW-1185">Reference proteome</keyword>
<protein>
    <submittedName>
        <fullName evidence="4">TIGR01777 family protein</fullName>
    </submittedName>
</protein>
<dbReference type="OrthoDB" id="9801773at2"/>
<dbReference type="InterPro" id="IPR036291">
    <property type="entry name" value="NAD(P)-bd_dom_sf"/>
</dbReference>
<comment type="similarity">
    <text evidence="1">Belongs to the NAD(P)-dependent epimerase/dehydratase family. SDR39U1 subfamily.</text>
</comment>
<evidence type="ECO:0000259" key="3">
    <source>
        <dbReference type="Pfam" id="PF08338"/>
    </source>
</evidence>
<accession>A0A3S0BG97</accession>
<dbReference type="Pfam" id="PF08338">
    <property type="entry name" value="DUF1731"/>
    <property type="match status" value="1"/>
</dbReference>
<reference evidence="4 5" key="1">
    <citation type="submission" date="2018-12" db="EMBL/GenBank/DDBJ databases">
        <title>YIM 101343 draft genome.</title>
        <authorList>
            <person name="Chen X."/>
        </authorList>
    </citation>
    <scope>NUCLEOTIDE SEQUENCE [LARGE SCALE GENOMIC DNA]</scope>
    <source>
        <strain evidence="4 5">YIM 101343</strain>
    </source>
</reference>
<dbReference type="InterPro" id="IPR001509">
    <property type="entry name" value="Epimerase_deHydtase"/>
</dbReference>
<evidence type="ECO:0000256" key="1">
    <source>
        <dbReference type="ARBA" id="ARBA00009353"/>
    </source>
</evidence>
<dbReference type="InterPro" id="IPR013549">
    <property type="entry name" value="DUF1731"/>
</dbReference>
<comment type="caution">
    <text evidence="4">The sequence shown here is derived from an EMBL/GenBank/DDBJ whole genome shotgun (WGS) entry which is preliminary data.</text>
</comment>
<dbReference type="Proteomes" id="UP000274907">
    <property type="component" value="Unassembled WGS sequence"/>
</dbReference>
<sequence length="299" mass="31908">MTPTRIIISGASGLIGSALRTSLEADGIQVTSLVRRPPRNSDEVSWDPGRSPLDPDVLAGAAAVVNLNGASIGRLPWTTKYREILRSSRLGPTRTLADALRELGDEAPMLVSASATGIYGNRPGETLTETSPAGDGFLARLCVDWETEALKAGPDVKVALLRTASLLHPEAVLKPLIPLTRFGVSGPLGGGRQIWPWFSLDDEVRAIRHIIDHHITGPVNLAGPTPASAQAIGHHLAKRLHRPYLLPAPTWALRLAIGREAANSLLLADATVVPEVLSRTGFQFTAQTARQAIDTALQR</sequence>